<feature type="region of interest" description="Disordered" evidence="8">
    <location>
        <begin position="73"/>
        <end position="118"/>
    </location>
</feature>
<dbReference type="Pfam" id="PF00246">
    <property type="entry name" value="Peptidase_M14"/>
    <property type="match status" value="1"/>
</dbReference>
<dbReference type="EMBL" id="HBHK01007845">
    <property type="protein sequence ID" value="CAD9674814.1"/>
    <property type="molecule type" value="Transcribed_RNA"/>
</dbReference>
<dbReference type="PROSITE" id="PS52035">
    <property type="entry name" value="PEPTIDASE_M14"/>
    <property type="match status" value="1"/>
</dbReference>
<feature type="region of interest" description="Disordered" evidence="8">
    <location>
        <begin position="455"/>
        <end position="564"/>
    </location>
</feature>
<gene>
    <name evidence="11" type="ORF">QSP1433_LOCUS4835</name>
</gene>
<comment type="cofactor">
    <cofactor evidence="1">
        <name>Zn(2+)</name>
        <dbReference type="ChEBI" id="CHEBI:29105"/>
    </cofactor>
</comment>
<reference evidence="11" key="1">
    <citation type="submission" date="2021-01" db="EMBL/GenBank/DDBJ databases">
        <authorList>
            <person name="Corre E."/>
            <person name="Pelletier E."/>
            <person name="Niang G."/>
            <person name="Scheremetjew M."/>
            <person name="Finn R."/>
            <person name="Kale V."/>
            <person name="Holt S."/>
            <person name="Cochrane G."/>
            <person name="Meng A."/>
            <person name="Brown T."/>
            <person name="Cohen L."/>
        </authorList>
    </citation>
    <scope>NUCLEOTIDE SEQUENCE</scope>
    <source>
        <strain evidence="11">NY070348D</strain>
    </source>
</reference>
<dbReference type="AlphaFoldDB" id="A0A7S2W8S0"/>
<sequence>MAGDAISRLKTKMLIFFSVTIKQKFDTSTRAGRTRLGYFAALVALLILAVVVLSNGETESSVMIHGSAHITRSTMFDDDDDDEGDKGVHGRALEEDDEEDEENDDDENEDDEGANEGGLANLKAEQQARQSKMKGDFSNFFSAYHHGADIKTFLDGYVSEYSGLDILKTTIIGKTYEKRDLEAYTLGRNGASKHVIVIGTEHGSEWSVPMYLTYVISRLTQLYGINDDVTQVLDEVNFHVIPYVNPDGAAYTTGSKSHRDYSKNRAPVRRHSSAKGVELREDWAVFSQLETKAVRDFVSTIQPKGLAGFVNVQCCASAVTAPRNSTCISQEKLDERQRVGDTMAREMTDGMSHKFQFSVLTKTKRSRSKAHPDDFAPHWAMNKLGVGLSFTISAGGTLPPESSSKHKKHSSTPKMSEKKLMDIPTKELVTGSREITKGIVALGKSLIGGSGSESALCDGVEMGDDSVPPAVDDSTPKDGEEEEEEEESADDEDSREDPEDDEERDDEDEGEDTSMDGETETNTEGDDTEDSFSEEEDEEEEEKPAEREELQIDENSSEESMDPDAAHALELSRAISASSSKPKKDIQFVDSDTKRALRFARGVETVNPEALQEQQHISPVEANSADHFLYFAYGPDMMYELLYAAGITSAQRLTTGILPGHGIDYTYYSRKVWKSGVADIYTSKHSKVYGVIYRIHNKHKDLLDRHNLAGSEDSHVSPVSLGIEDANSDRTFTCHSYKVPLKMNGEDIGGRYRRFKPSRQYRNCVIKGAKAQHLPEDYIEKKLRSISPLFSDKIGSSLHRNPAIGTLCDVEHKSSSRS</sequence>
<dbReference type="Gene3D" id="3.10.490.10">
    <property type="entry name" value="Gamma-glutamyl cyclotransferase-like"/>
    <property type="match status" value="1"/>
</dbReference>
<dbReference type="PANTHER" id="PTHR11705">
    <property type="entry name" value="PROTEASE FAMILY M14 CARBOXYPEPTIDASE A,B"/>
    <property type="match status" value="1"/>
</dbReference>
<name>A0A7S2W8S0_9STRA</name>
<evidence type="ECO:0000256" key="5">
    <source>
        <dbReference type="ARBA" id="ARBA00022833"/>
    </source>
</evidence>
<keyword evidence="6" id="KW-0482">Metalloprotease</keyword>
<evidence type="ECO:0000256" key="4">
    <source>
        <dbReference type="ARBA" id="ARBA00022801"/>
    </source>
</evidence>
<dbReference type="Gene3D" id="3.40.630.10">
    <property type="entry name" value="Zn peptidases"/>
    <property type="match status" value="1"/>
</dbReference>
<feature type="region of interest" description="Disordered" evidence="8">
    <location>
        <begin position="252"/>
        <end position="273"/>
    </location>
</feature>
<dbReference type="SUPFAM" id="SSF53187">
    <property type="entry name" value="Zn-dependent exopeptidases"/>
    <property type="match status" value="1"/>
</dbReference>
<keyword evidence="9" id="KW-0472">Membrane</keyword>
<evidence type="ECO:0000256" key="8">
    <source>
        <dbReference type="SAM" id="MobiDB-lite"/>
    </source>
</evidence>
<dbReference type="InterPro" id="IPR013024">
    <property type="entry name" value="GGCT-like"/>
</dbReference>
<feature type="compositionally biased region" description="Acidic residues" evidence="8">
    <location>
        <begin position="479"/>
        <end position="543"/>
    </location>
</feature>
<evidence type="ECO:0000256" key="3">
    <source>
        <dbReference type="ARBA" id="ARBA00022670"/>
    </source>
</evidence>
<keyword evidence="9" id="KW-1133">Transmembrane helix</keyword>
<feature type="compositionally biased region" description="Acidic residues" evidence="8">
    <location>
        <begin position="94"/>
        <end position="114"/>
    </location>
</feature>
<keyword evidence="9" id="KW-0812">Transmembrane</keyword>
<dbReference type="CDD" id="cd06661">
    <property type="entry name" value="GGCT_like"/>
    <property type="match status" value="1"/>
</dbReference>
<evidence type="ECO:0000313" key="11">
    <source>
        <dbReference type="EMBL" id="CAD9674814.1"/>
    </source>
</evidence>
<proteinExistence type="inferred from homology"/>
<comment type="caution">
    <text evidence="7">Lacks conserved residue(s) required for the propagation of feature annotation.</text>
</comment>
<dbReference type="InterPro" id="IPR000834">
    <property type="entry name" value="Peptidase_M14"/>
</dbReference>
<keyword evidence="3" id="KW-0645">Protease</keyword>
<protein>
    <recommendedName>
        <fullName evidence="10">Peptidase M14 domain-containing protein</fullName>
    </recommendedName>
</protein>
<feature type="region of interest" description="Disordered" evidence="8">
    <location>
        <begin position="397"/>
        <end position="420"/>
    </location>
</feature>
<keyword evidence="4" id="KW-0378">Hydrolase</keyword>
<dbReference type="Pfam" id="PF13772">
    <property type="entry name" value="AIG2_2"/>
    <property type="match status" value="1"/>
</dbReference>
<evidence type="ECO:0000256" key="7">
    <source>
        <dbReference type="PROSITE-ProRule" id="PRU01379"/>
    </source>
</evidence>
<feature type="transmembrane region" description="Helical" evidence="9">
    <location>
        <begin position="36"/>
        <end position="54"/>
    </location>
</feature>
<organism evidence="11">
    <name type="scientific">Mucochytrium quahogii</name>
    <dbReference type="NCBI Taxonomy" id="96639"/>
    <lineage>
        <taxon>Eukaryota</taxon>
        <taxon>Sar</taxon>
        <taxon>Stramenopiles</taxon>
        <taxon>Bigyra</taxon>
        <taxon>Labyrinthulomycetes</taxon>
        <taxon>Thraustochytrida</taxon>
        <taxon>Thraustochytriidae</taxon>
        <taxon>Mucochytrium</taxon>
    </lineage>
</organism>
<keyword evidence="5" id="KW-0862">Zinc</keyword>
<dbReference type="GO" id="GO:0005615">
    <property type="term" value="C:extracellular space"/>
    <property type="evidence" value="ECO:0007669"/>
    <property type="project" value="TreeGrafter"/>
</dbReference>
<dbReference type="GO" id="GO:0008270">
    <property type="term" value="F:zinc ion binding"/>
    <property type="evidence" value="ECO:0007669"/>
    <property type="project" value="InterPro"/>
</dbReference>
<dbReference type="PANTHER" id="PTHR11705:SF143">
    <property type="entry name" value="SLL0236 PROTEIN"/>
    <property type="match status" value="1"/>
</dbReference>
<dbReference type="GO" id="GO:0004181">
    <property type="term" value="F:metallocarboxypeptidase activity"/>
    <property type="evidence" value="ECO:0007669"/>
    <property type="project" value="InterPro"/>
</dbReference>
<evidence type="ECO:0000256" key="6">
    <source>
        <dbReference type="ARBA" id="ARBA00023049"/>
    </source>
</evidence>
<dbReference type="GO" id="GO:0006508">
    <property type="term" value="P:proteolysis"/>
    <property type="evidence" value="ECO:0007669"/>
    <property type="project" value="UniProtKB-KW"/>
</dbReference>
<feature type="domain" description="Peptidase M14" evidence="10">
    <location>
        <begin position="143"/>
        <end position="422"/>
    </location>
</feature>
<feature type="compositionally biased region" description="Acidic residues" evidence="8">
    <location>
        <begin position="551"/>
        <end position="562"/>
    </location>
</feature>
<evidence type="ECO:0000256" key="1">
    <source>
        <dbReference type="ARBA" id="ARBA00001947"/>
    </source>
</evidence>
<accession>A0A7S2W8S0</accession>
<dbReference type="SMART" id="SM00631">
    <property type="entry name" value="Zn_pept"/>
    <property type="match status" value="1"/>
</dbReference>
<comment type="similarity">
    <text evidence="2 7">Belongs to the peptidase M14 family.</text>
</comment>
<evidence type="ECO:0000259" key="10">
    <source>
        <dbReference type="PROSITE" id="PS52035"/>
    </source>
</evidence>
<evidence type="ECO:0000256" key="2">
    <source>
        <dbReference type="ARBA" id="ARBA00005988"/>
    </source>
</evidence>
<evidence type="ECO:0000256" key="9">
    <source>
        <dbReference type="SAM" id="Phobius"/>
    </source>
</evidence>